<feature type="transmembrane region" description="Helical" evidence="2">
    <location>
        <begin position="48"/>
        <end position="70"/>
    </location>
</feature>
<gene>
    <name evidence="3" type="ORF">FIBSPDRAFT_1048594</name>
</gene>
<feature type="transmembrane region" description="Helical" evidence="2">
    <location>
        <begin position="7"/>
        <end position="28"/>
    </location>
</feature>
<keyword evidence="2" id="KW-1133">Transmembrane helix</keyword>
<feature type="transmembrane region" description="Helical" evidence="2">
    <location>
        <begin position="469"/>
        <end position="488"/>
    </location>
</feature>
<feature type="transmembrane region" description="Helical" evidence="2">
    <location>
        <begin position="77"/>
        <end position="106"/>
    </location>
</feature>
<evidence type="ECO:0000256" key="1">
    <source>
        <dbReference type="SAM" id="MobiDB-lite"/>
    </source>
</evidence>
<dbReference type="OrthoDB" id="3227921at2759"/>
<organism evidence="3 4">
    <name type="scientific">Athelia psychrophila</name>
    <dbReference type="NCBI Taxonomy" id="1759441"/>
    <lineage>
        <taxon>Eukaryota</taxon>
        <taxon>Fungi</taxon>
        <taxon>Dikarya</taxon>
        <taxon>Basidiomycota</taxon>
        <taxon>Agaricomycotina</taxon>
        <taxon>Agaricomycetes</taxon>
        <taxon>Agaricomycetidae</taxon>
        <taxon>Atheliales</taxon>
        <taxon>Atheliaceae</taxon>
        <taxon>Athelia</taxon>
    </lineage>
</organism>
<evidence type="ECO:0000256" key="2">
    <source>
        <dbReference type="SAM" id="Phobius"/>
    </source>
</evidence>
<keyword evidence="4" id="KW-1185">Reference proteome</keyword>
<dbReference type="EMBL" id="KV417612">
    <property type="protein sequence ID" value="KZP14821.1"/>
    <property type="molecule type" value="Genomic_DNA"/>
</dbReference>
<accession>A0A166DKQ1</accession>
<reference evidence="3 4" key="1">
    <citation type="journal article" date="2016" name="Mol. Biol. Evol.">
        <title>Comparative Genomics of Early-Diverging Mushroom-Forming Fungi Provides Insights into the Origins of Lignocellulose Decay Capabilities.</title>
        <authorList>
            <person name="Nagy L.G."/>
            <person name="Riley R."/>
            <person name="Tritt A."/>
            <person name="Adam C."/>
            <person name="Daum C."/>
            <person name="Floudas D."/>
            <person name="Sun H."/>
            <person name="Yadav J.S."/>
            <person name="Pangilinan J."/>
            <person name="Larsson K.H."/>
            <person name="Matsuura K."/>
            <person name="Barry K."/>
            <person name="Labutti K."/>
            <person name="Kuo R."/>
            <person name="Ohm R.A."/>
            <person name="Bhattacharya S.S."/>
            <person name="Shirouzu T."/>
            <person name="Yoshinaga Y."/>
            <person name="Martin F.M."/>
            <person name="Grigoriev I.V."/>
            <person name="Hibbett D.S."/>
        </authorList>
    </citation>
    <scope>NUCLEOTIDE SEQUENCE [LARGE SCALE GENOMIC DNA]</scope>
    <source>
        <strain evidence="3 4">CBS 109695</strain>
    </source>
</reference>
<feature type="region of interest" description="Disordered" evidence="1">
    <location>
        <begin position="536"/>
        <end position="560"/>
    </location>
</feature>
<dbReference type="Proteomes" id="UP000076532">
    <property type="component" value="Unassembled WGS sequence"/>
</dbReference>
<feature type="transmembrane region" description="Helical" evidence="2">
    <location>
        <begin position="230"/>
        <end position="250"/>
    </location>
</feature>
<keyword evidence="2" id="KW-0472">Membrane</keyword>
<keyword evidence="2" id="KW-0812">Transmembrane</keyword>
<evidence type="ECO:0000313" key="3">
    <source>
        <dbReference type="EMBL" id="KZP14821.1"/>
    </source>
</evidence>
<sequence length="560" mass="61425">MGQHLLSVRILFHVSFAFMYLPMIGLGFSSGLNLRDPDLSFVYNRFDGFLALSALVGLGIFVALDILTILRNVNQRAFLAVDILVVVLMPLSVWPIILSCISVIWVKEFYQTPCGNWFCNLYYSVAVLPRTADSVTSACVIAATVVTLGLNIAFISYICIAAITDKLQGNKFLPIYPGQSLSSSGPQERWRLFGTQRTPTERAAVVRHCADYIFRHSVFRKHAFEPTAWVIFRGIIAVYSCVGLVAFSAYSGYIEFQVYSDRGYTVNDVILGPTQCADAARNINITSVIAATMTSMGAVNFLPQTLRLSPETYYVAGGPGSWSGYSDYRYPPAGFEISWTGNDSLLTWVTKANFIIGDIAHIASLQVNLTSPLILAPFKQYTISLSMMRYKVDELSFISYHPDVITSMDSASGSNTSATFSFNNFCQAVIQRQLTLPSSFSATAHVFSTVGGIIASVDGIFALIFGRTIVAIIVGTRFVSPFGLLGLVTRNRFKRLIHEQYPHMQEDIDRGGMVAYISEVAIDAALIDTPTVKGHASSTESTLTGDEMENGNSVGLYPQV</sequence>
<name>A0A166DKQ1_9AGAM</name>
<feature type="transmembrane region" description="Helical" evidence="2">
    <location>
        <begin position="135"/>
        <end position="163"/>
    </location>
</feature>
<evidence type="ECO:0000313" key="4">
    <source>
        <dbReference type="Proteomes" id="UP000076532"/>
    </source>
</evidence>
<protein>
    <submittedName>
        <fullName evidence="3">Uncharacterized protein</fullName>
    </submittedName>
</protein>
<proteinExistence type="predicted"/>
<dbReference type="AlphaFoldDB" id="A0A166DKQ1"/>